<evidence type="ECO:0000313" key="2">
    <source>
        <dbReference type="Proteomes" id="UP000295518"/>
    </source>
</evidence>
<dbReference type="Proteomes" id="UP000295518">
    <property type="component" value="Unassembled WGS sequence"/>
</dbReference>
<dbReference type="Pfam" id="PF02566">
    <property type="entry name" value="OsmC"/>
    <property type="match status" value="1"/>
</dbReference>
<name>A0A4R6IFH6_9MOLU</name>
<accession>A0A4R6IFH6</accession>
<dbReference type="InterPro" id="IPR015946">
    <property type="entry name" value="KH_dom-like_a/b"/>
</dbReference>
<gene>
    <name evidence="1" type="ORF">EI74_0311</name>
</gene>
<protein>
    <submittedName>
        <fullName evidence="1">Organic hydroperoxide reductase OsmC/OhrA</fullName>
    </submittedName>
</protein>
<evidence type="ECO:0000313" key="1">
    <source>
        <dbReference type="EMBL" id="TDO20481.1"/>
    </source>
</evidence>
<dbReference type="RefSeq" id="WP_094254481.1">
    <property type="nucleotide sequence ID" value="NZ_NNCE01000002.1"/>
</dbReference>
<dbReference type="Gene3D" id="3.30.300.20">
    <property type="match status" value="1"/>
</dbReference>
<dbReference type="OrthoDB" id="9795405at2"/>
<reference evidence="1 2" key="1">
    <citation type="submission" date="2019-03" db="EMBL/GenBank/DDBJ databases">
        <title>Genomic Encyclopedia of Archaeal and Bacterial Type Strains, Phase II (KMG-II): from individual species to whole genera.</title>
        <authorList>
            <person name="Goeker M."/>
        </authorList>
    </citation>
    <scope>NUCLEOTIDE SEQUENCE [LARGE SCALE GENOMIC DNA]</scope>
    <source>
        <strain evidence="1 2">ATCC 700618</strain>
    </source>
</reference>
<dbReference type="PANTHER" id="PTHR42830:SF2">
    <property type="entry name" value="OSMC_OHR FAMILY PROTEIN"/>
    <property type="match status" value="1"/>
</dbReference>
<sequence>MSSENLEEHKYSVELSWDSQNKGTLNSDYSRNYSIGKGQREVILGSNGKTFGGPDVKYDPEMLLLAGLTSCYHLSYIYLLNRNKIDLISYEDNSTLTLVKNKFTFEITQANLYPKIKIASENDLEEAKKLIPVAKKVCFVGQSLKIPYYVEPEITTN</sequence>
<dbReference type="SUPFAM" id="SSF82784">
    <property type="entry name" value="OsmC-like"/>
    <property type="match status" value="1"/>
</dbReference>
<dbReference type="InterPro" id="IPR052707">
    <property type="entry name" value="OsmC_Ohr_Peroxiredoxin"/>
</dbReference>
<keyword evidence="2" id="KW-1185">Reference proteome</keyword>
<dbReference type="InterPro" id="IPR003718">
    <property type="entry name" value="OsmC/Ohr_fam"/>
</dbReference>
<dbReference type="AlphaFoldDB" id="A0A4R6IFH6"/>
<organism evidence="1 2">
    <name type="scientific">Mycoplasma testudineum</name>
    <dbReference type="NCBI Taxonomy" id="244584"/>
    <lineage>
        <taxon>Bacteria</taxon>
        <taxon>Bacillati</taxon>
        <taxon>Mycoplasmatota</taxon>
        <taxon>Mollicutes</taxon>
        <taxon>Mycoplasmataceae</taxon>
        <taxon>Mycoplasma</taxon>
    </lineage>
</organism>
<proteinExistence type="predicted"/>
<comment type="caution">
    <text evidence="1">The sequence shown here is derived from an EMBL/GenBank/DDBJ whole genome shotgun (WGS) entry which is preliminary data.</text>
</comment>
<dbReference type="PANTHER" id="PTHR42830">
    <property type="entry name" value="OSMOTICALLY INDUCIBLE FAMILY PROTEIN"/>
    <property type="match status" value="1"/>
</dbReference>
<dbReference type="InterPro" id="IPR036102">
    <property type="entry name" value="OsmC/Ohrsf"/>
</dbReference>
<dbReference type="EMBL" id="SNWN01000010">
    <property type="protein sequence ID" value="TDO20481.1"/>
    <property type="molecule type" value="Genomic_DNA"/>
</dbReference>